<keyword evidence="8" id="KW-0804">Transcription</keyword>
<dbReference type="CDD" id="cd19925">
    <property type="entry name" value="REC_citrate_TCS"/>
    <property type="match status" value="1"/>
</dbReference>
<dbReference type="PIRSF" id="PIRSF006171">
    <property type="entry name" value="RR_citrat_malat"/>
    <property type="match status" value="1"/>
</dbReference>
<dbReference type="PANTHER" id="PTHR45526">
    <property type="entry name" value="TRANSCRIPTIONAL REGULATORY PROTEIN DPIA"/>
    <property type="match status" value="1"/>
</dbReference>
<dbReference type="Proteomes" id="UP000481030">
    <property type="component" value="Unassembled WGS sequence"/>
</dbReference>
<evidence type="ECO:0000256" key="2">
    <source>
        <dbReference type="ARBA" id="ARBA00022490"/>
    </source>
</evidence>
<dbReference type="GO" id="GO:0003700">
    <property type="term" value="F:DNA-binding transcription factor activity"/>
    <property type="evidence" value="ECO:0007669"/>
    <property type="project" value="InterPro"/>
</dbReference>
<keyword evidence="3 9" id="KW-0597">Phosphoprotein</keyword>
<evidence type="ECO:0000256" key="3">
    <source>
        <dbReference type="ARBA" id="ARBA00022553"/>
    </source>
</evidence>
<keyword evidence="12" id="KW-1185">Reference proteome</keyword>
<dbReference type="InterPro" id="IPR011006">
    <property type="entry name" value="CheY-like_superfamily"/>
</dbReference>
<evidence type="ECO:0000256" key="5">
    <source>
        <dbReference type="ARBA" id="ARBA00023015"/>
    </source>
</evidence>
<feature type="modified residue" description="4-aspartylphosphate" evidence="9">
    <location>
        <position position="54"/>
    </location>
</feature>
<organism evidence="11 12">
    <name type="scientific">Cytobacillus depressus</name>
    <dbReference type="NCBI Taxonomy" id="1602942"/>
    <lineage>
        <taxon>Bacteria</taxon>
        <taxon>Bacillati</taxon>
        <taxon>Bacillota</taxon>
        <taxon>Bacilli</taxon>
        <taxon>Bacillales</taxon>
        <taxon>Bacillaceae</taxon>
        <taxon>Cytobacillus</taxon>
    </lineage>
</organism>
<evidence type="ECO:0000256" key="6">
    <source>
        <dbReference type="ARBA" id="ARBA00023125"/>
    </source>
</evidence>
<keyword evidence="6" id="KW-0238">DNA-binding</keyword>
<feature type="domain" description="Response regulatory" evidence="10">
    <location>
        <begin position="3"/>
        <end position="119"/>
    </location>
</feature>
<evidence type="ECO:0000256" key="1">
    <source>
        <dbReference type="ARBA" id="ARBA00004496"/>
    </source>
</evidence>
<evidence type="ECO:0000256" key="4">
    <source>
        <dbReference type="ARBA" id="ARBA00023012"/>
    </source>
</evidence>
<sequence length="230" mass="26198">MITVLIIEDDPMVQEVNKQFVMKMEGFKVIGAASNGVEGLEKIQELSPDVVILDVYMPEQDGLETLQQIRSQQESVDVIMVTAANDHETVKMALQNGAFDYIIKPFKFDRIQKALEKYKIYHSKFKNERSLSQQQLDEFLHSPSAPKKLNNVNELPKGLNEVTYKQIISYLREQELAKSSEEVADGVGIARVTARRYLDYLVKLGDIKIELKYGGVGRPVNRYSIIKQTD</sequence>
<dbReference type="EMBL" id="WBOS01000004">
    <property type="protein sequence ID" value="KAB2336018.1"/>
    <property type="molecule type" value="Genomic_DNA"/>
</dbReference>
<dbReference type="InterPro" id="IPR036390">
    <property type="entry name" value="WH_DNA-bd_sf"/>
</dbReference>
<comment type="subcellular location">
    <subcellularLocation>
        <location evidence="1">Cytoplasm</location>
    </subcellularLocation>
</comment>
<keyword evidence="7" id="KW-0010">Activator</keyword>
<dbReference type="GO" id="GO:0005737">
    <property type="term" value="C:cytoplasm"/>
    <property type="evidence" value="ECO:0007669"/>
    <property type="project" value="UniProtKB-SubCell"/>
</dbReference>
<keyword evidence="2" id="KW-0963">Cytoplasm</keyword>
<dbReference type="InterPro" id="IPR024187">
    <property type="entry name" value="Sig_transdc_resp-reg_cit/mal"/>
</dbReference>
<dbReference type="Pfam" id="PF00072">
    <property type="entry name" value="Response_reg"/>
    <property type="match status" value="1"/>
</dbReference>
<evidence type="ECO:0000256" key="9">
    <source>
        <dbReference type="PROSITE-ProRule" id="PRU00169"/>
    </source>
</evidence>
<proteinExistence type="predicted"/>
<dbReference type="Gene3D" id="3.40.50.2300">
    <property type="match status" value="1"/>
</dbReference>
<reference evidence="11 12" key="1">
    <citation type="journal article" date="2016" name="Antonie Van Leeuwenhoek">
        <title>Bacillus depressus sp. nov., isolated from soil of a sunflower field.</title>
        <authorList>
            <person name="Wei X."/>
            <person name="Xin D."/>
            <person name="Xin Y."/>
            <person name="Zhang H."/>
            <person name="Wang T."/>
            <person name="Zhang J."/>
        </authorList>
    </citation>
    <scope>NUCLEOTIDE SEQUENCE [LARGE SCALE GENOMIC DNA]</scope>
    <source>
        <strain evidence="11 12">BZ1</strain>
    </source>
</reference>
<gene>
    <name evidence="11" type="ORF">F7731_10895</name>
</gene>
<dbReference type="OrthoDB" id="9759232at2"/>
<dbReference type="InterPro" id="IPR001789">
    <property type="entry name" value="Sig_transdc_resp-reg_receiver"/>
</dbReference>
<evidence type="ECO:0000313" key="12">
    <source>
        <dbReference type="Proteomes" id="UP000481030"/>
    </source>
</evidence>
<dbReference type="AlphaFoldDB" id="A0A6L3VAA6"/>
<dbReference type="GO" id="GO:0000156">
    <property type="term" value="F:phosphorelay response regulator activity"/>
    <property type="evidence" value="ECO:0007669"/>
    <property type="project" value="TreeGrafter"/>
</dbReference>
<dbReference type="GO" id="GO:0003677">
    <property type="term" value="F:DNA binding"/>
    <property type="evidence" value="ECO:0007669"/>
    <property type="project" value="UniProtKB-KW"/>
</dbReference>
<dbReference type="PANTHER" id="PTHR45526:SF1">
    <property type="entry name" value="TRANSCRIPTIONAL REGULATORY PROTEIN DCUR-RELATED"/>
    <property type="match status" value="1"/>
</dbReference>
<keyword evidence="5" id="KW-0805">Transcription regulation</keyword>
<dbReference type="Pfam" id="PF20714">
    <property type="entry name" value="HTH_64"/>
    <property type="match status" value="1"/>
</dbReference>
<dbReference type="InterPro" id="IPR051271">
    <property type="entry name" value="2C-system_Tx_regulators"/>
</dbReference>
<evidence type="ECO:0000259" key="10">
    <source>
        <dbReference type="PROSITE" id="PS50110"/>
    </source>
</evidence>
<name>A0A6L3VAA6_9BACI</name>
<dbReference type="RefSeq" id="WP_151534819.1">
    <property type="nucleotide sequence ID" value="NZ_WBOS01000004.1"/>
</dbReference>
<dbReference type="PROSITE" id="PS50110">
    <property type="entry name" value="RESPONSE_REGULATORY"/>
    <property type="match status" value="1"/>
</dbReference>
<dbReference type="SUPFAM" id="SSF46785">
    <property type="entry name" value="Winged helix' DNA-binding domain"/>
    <property type="match status" value="1"/>
</dbReference>
<protein>
    <submittedName>
        <fullName evidence="11">Response regulator</fullName>
    </submittedName>
</protein>
<evidence type="ECO:0000256" key="8">
    <source>
        <dbReference type="ARBA" id="ARBA00023163"/>
    </source>
</evidence>
<dbReference type="InterPro" id="IPR048714">
    <property type="entry name" value="DpiA-like_HTH"/>
</dbReference>
<evidence type="ECO:0000256" key="7">
    <source>
        <dbReference type="ARBA" id="ARBA00023159"/>
    </source>
</evidence>
<comment type="caution">
    <text evidence="11">The sequence shown here is derived from an EMBL/GenBank/DDBJ whole genome shotgun (WGS) entry which is preliminary data.</text>
</comment>
<accession>A0A6L3VAA6</accession>
<evidence type="ECO:0000313" key="11">
    <source>
        <dbReference type="EMBL" id="KAB2336018.1"/>
    </source>
</evidence>
<keyword evidence="4" id="KW-0902">Two-component regulatory system</keyword>
<dbReference type="SUPFAM" id="SSF52172">
    <property type="entry name" value="CheY-like"/>
    <property type="match status" value="1"/>
</dbReference>
<dbReference type="SMART" id="SM00448">
    <property type="entry name" value="REC"/>
    <property type="match status" value="1"/>
</dbReference>